<proteinExistence type="predicted"/>
<feature type="region of interest" description="Disordered" evidence="1">
    <location>
        <begin position="436"/>
        <end position="459"/>
    </location>
</feature>
<gene>
    <name evidence="3" type="ORF">K6K41_08870</name>
</gene>
<sequence length="459" mass="48448">MSILSSRGARRLTLAALAALWAPAAFGADLFATPKEADFAAAAAARPKSTVVPAGVSRIRAVAVNADAVAEGKVASTLTIGLFPGVSADFKVSDVEPAANGGSVINAKVGKDGDEGDATLVVSKGKVTGRVRYKGRIYAIRPLGGVLHSVSEADRSKTPSAGPEIVAPLSGGVSLDKAKKGKKSKKDVPYDWTVAKVDVMFVYTAKAAAASADIGAEIDLAVAITNEAYRASGVRMTMRLVKTTQAGDYDEDAREDYNAPLYDITGNGADSASFADARRVRDEVGADFVVLLREGGGYCGVAWVITQAEGAGDWTFAQVSRGACVDADTVAHEVGHNMGLRHDRYVTKDENGAEFPSWQYNFGYVSLPARAMDLMAYENQCWDAGVACEYKRVFSSPRLWVNGRKFGVPAGRPGAADAARWLDEIRWIAQDVRPRGGTLGAKKKLKKTSKTASASAADE</sequence>
<dbReference type="InterPro" id="IPR024079">
    <property type="entry name" value="MetalloPept_cat_dom_sf"/>
</dbReference>
<dbReference type="Pfam" id="PF13582">
    <property type="entry name" value="Reprolysin_3"/>
    <property type="match status" value="1"/>
</dbReference>
<feature type="chain" id="PRO_5038943494" description="Peptidyl-Asp metalloendopeptidase" evidence="2">
    <location>
        <begin position="28"/>
        <end position="459"/>
    </location>
</feature>
<evidence type="ECO:0000256" key="2">
    <source>
        <dbReference type="SAM" id="SignalP"/>
    </source>
</evidence>
<feature type="compositionally biased region" description="Low complexity" evidence="1">
    <location>
        <begin position="450"/>
        <end position="459"/>
    </location>
</feature>
<evidence type="ECO:0000313" key="4">
    <source>
        <dbReference type="Proteomes" id="UP000825701"/>
    </source>
</evidence>
<protein>
    <recommendedName>
        <fullName evidence="5">Peptidyl-Asp metalloendopeptidase</fullName>
    </recommendedName>
</protein>
<dbReference type="RefSeq" id="WP_261404805.1">
    <property type="nucleotide sequence ID" value="NZ_CP081869.1"/>
</dbReference>
<dbReference type="KEGG" id="cmet:K6K41_08870"/>
<dbReference type="EMBL" id="CP081869">
    <property type="protein sequence ID" value="QZO01519.1"/>
    <property type="molecule type" value="Genomic_DNA"/>
</dbReference>
<evidence type="ECO:0008006" key="5">
    <source>
        <dbReference type="Google" id="ProtNLM"/>
    </source>
</evidence>
<accession>A0A9E6UPK8</accession>
<dbReference type="Gene3D" id="3.40.390.10">
    <property type="entry name" value="Collagenase (Catalytic Domain)"/>
    <property type="match status" value="1"/>
</dbReference>
<reference evidence="3" key="1">
    <citation type="submission" date="2021-08" db="EMBL/GenBank/DDBJ databases">
        <authorList>
            <person name="Zhang H."/>
            <person name="Xu M."/>
            <person name="Yu Z."/>
            <person name="Yang L."/>
            <person name="Cai Y."/>
        </authorList>
    </citation>
    <scope>NUCLEOTIDE SEQUENCE</scope>
    <source>
        <strain evidence="3">CHL1</strain>
    </source>
</reference>
<dbReference type="AlphaFoldDB" id="A0A9E6UPK8"/>
<organism evidence="3 4">
    <name type="scientific">Chenggangzhangella methanolivorans</name>
    <dbReference type="NCBI Taxonomy" id="1437009"/>
    <lineage>
        <taxon>Bacteria</taxon>
        <taxon>Pseudomonadati</taxon>
        <taxon>Pseudomonadota</taxon>
        <taxon>Alphaproteobacteria</taxon>
        <taxon>Hyphomicrobiales</taxon>
        <taxon>Methylopilaceae</taxon>
        <taxon>Chenggangzhangella</taxon>
    </lineage>
</organism>
<keyword evidence="4" id="KW-1185">Reference proteome</keyword>
<dbReference type="GO" id="GO:0008237">
    <property type="term" value="F:metallopeptidase activity"/>
    <property type="evidence" value="ECO:0007669"/>
    <property type="project" value="InterPro"/>
</dbReference>
<dbReference type="SUPFAM" id="SSF55486">
    <property type="entry name" value="Metalloproteases ('zincins'), catalytic domain"/>
    <property type="match status" value="1"/>
</dbReference>
<name>A0A9E6UPK8_9HYPH</name>
<evidence type="ECO:0000256" key="1">
    <source>
        <dbReference type="SAM" id="MobiDB-lite"/>
    </source>
</evidence>
<dbReference type="Proteomes" id="UP000825701">
    <property type="component" value="Chromosome"/>
</dbReference>
<feature type="signal peptide" evidence="2">
    <location>
        <begin position="1"/>
        <end position="27"/>
    </location>
</feature>
<keyword evidence="2" id="KW-0732">Signal</keyword>
<evidence type="ECO:0000313" key="3">
    <source>
        <dbReference type="EMBL" id="QZO01519.1"/>
    </source>
</evidence>